<sequence>MIRLMYTLLYPTKNFHFKDFVNSFFVKNRQNIKKYNTFN</sequence>
<reference evidence="1" key="1">
    <citation type="journal article" date="2021" name="Proc. Natl. Acad. Sci. U.S.A.">
        <title>A Catalog of Tens of Thousands of Viruses from Human Metagenomes Reveals Hidden Associations with Chronic Diseases.</title>
        <authorList>
            <person name="Tisza M.J."/>
            <person name="Buck C.B."/>
        </authorList>
    </citation>
    <scope>NUCLEOTIDE SEQUENCE</scope>
    <source>
        <strain evidence="1">CtHOG1</strain>
    </source>
</reference>
<organism evidence="1">
    <name type="scientific">Siphoviridae sp. ctHOG1</name>
    <dbReference type="NCBI Taxonomy" id="2827829"/>
    <lineage>
        <taxon>Viruses</taxon>
        <taxon>Duplodnaviria</taxon>
        <taxon>Heunggongvirae</taxon>
        <taxon>Uroviricota</taxon>
        <taxon>Caudoviricetes</taxon>
    </lineage>
</organism>
<evidence type="ECO:0000313" key="1">
    <source>
        <dbReference type="EMBL" id="DAF54962.1"/>
    </source>
</evidence>
<name>A0A8S5SWP4_9CAUD</name>
<dbReference type="EMBL" id="BK032683">
    <property type="protein sequence ID" value="DAF54962.1"/>
    <property type="molecule type" value="Genomic_DNA"/>
</dbReference>
<accession>A0A8S5SWP4</accession>
<protein>
    <submittedName>
        <fullName evidence="1">Uncharacterized protein</fullName>
    </submittedName>
</protein>
<proteinExistence type="predicted"/>